<sequence>MAKQGRKGSHEGDGASGTRKSRRVSRSVSDNNAPTVASSALGGDVAFKYIWKELRNIGWTSKAPSSRSLDTCYTYIRPGGRLDGDDGVDFLVGELSVLQYYNRELEMEAASVGLGISDATRSPDPEANHGTSARIQPVLIQNVYVDKLVAFSPDKAKWMKAKAYQTVGATYIIGRVCRQAKMGKYSSLFQLRWLDTQFQENVENFSVGLVQDGIRNYVALTRANNPDWRVLVELDLTDEIAVDGDMSDFEEDTTLKAFDPEKLLPTSIAELEAIKSMRFDPSVQLDAPSYLSNTYLRSGFVHLFEHAASSTFFTYIPVYFWRQVLHESNSYAVAYNVHTSPFTLSELMKFLGSLFYMAVNDKGEYANYWGLQAEDPVFGGVSTSLDSVMTLHRFKQLRRCFSFNATPTTLPQDAAGRIRPLLNLLKITNGKYIHVGHDFALDEASVACRSRQGRHMIRLDCCEPQAAWQQEKRARPTYTPPSNFFQELRLKSLYGRDTVCANSKHYPAHTILNKGDYYRGDYKIAVSSNHGMLAASWCDGNVVNMVSNADSTKATTVKRMLGNQHREFPAPECVANYNNNIQGVDKLDQIRGRFSVADGHSYKRWPKQLALALIDVARSNSYLT</sequence>
<evidence type="ECO:0000259" key="2">
    <source>
        <dbReference type="Pfam" id="PF13843"/>
    </source>
</evidence>
<dbReference type="Pfam" id="PF13843">
    <property type="entry name" value="DDE_Tnp_1_7"/>
    <property type="match status" value="2"/>
</dbReference>
<feature type="domain" description="PiggyBac transposable element-derived protein" evidence="2">
    <location>
        <begin position="484"/>
        <end position="622"/>
    </location>
</feature>
<evidence type="ECO:0000313" key="3">
    <source>
        <dbReference type="EMBL" id="OWZ17606.1"/>
    </source>
</evidence>
<dbReference type="OrthoDB" id="127205at2759"/>
<name>A0A225WIS3_9STRA</name>
<dbReference type="Proteomes" id="UP000198211">
    <property type="component" value="Unassembled WGS sequence"/>
</dbReference>
<feature type="domain" description="PiggyBac transposable element-derived protein" evidence="2">
    <location>
        <begin position="319"/>
        <end position="453"/>
    </location>
</feature>
<evidence type="ECO:0000256" key="1">
    <source>
        <dbReference type="SAM" id="MobiDB-lite"/>
    </source>
</evidence>
<reference evidence="4" key="1">
    <citation type="submission" date="2017-03" db="EMBL/GenBank/DDBJ databases">
        <title>Phytopthora megakarya and P. palmivora, two closely related causual agents of cacao black pod achieved similar genome size and gene model numbers by different mechanisms.</title>
        <authorList>
            <person name="Ali S."/>
            <person name="Shao J."/>
            <person name="Larry D.J."/>
            <person name="Kronmiller B."/>
            <person name="Shen D."/>
            <person name="Strem M.D."/>
            <person name="Melnick R.L."/>
            <person name="Guiltinan M.J."/>
            <person name="Tyler B.M."/>
            <person name="Meinhardt L.W."/>
            <person name="Bailey B.A."/>
        </authorList>
    </citation>
    <scope>NUCLEOTIDE SEQUENCE [LARGE SCALE GENOMIC DNA]</scope>
    <source>
        <strain evidence="4">zdho120</strain>
    </source>
</reference>
<dbReference type="AlphaFoldDB" id="A0A225WIS3"/>
<dbReference type="EMBL" id="NBNE01000726">
    <property type="protein sequence ID" value="OWZ17606.1"/>
    <property type="molecule type" value="Genomic_DNA"/>
</dbReference>
<dbReference type="PANTHER" id="PTHR46599:SF3">
    <property type="entry name" value="PIGGYBAC TRANSPOSABLE ELEMENT-DERIVED PROTEIN 4"/>
    <property type="match status" value="1"/>
</dbReference>
<dbReference type="InterPro" id="IPR029526">
    <property type="entry name" value="PGBD"/>
</dbReference>
<feature type="region of interest" description="Disordered" evidence="1">
    <location>
        <begin position="1"/>
        <end position="35"/>
    </location>
</feature>
<proteinExistence type="predicted"/>
<dbReference type="PANTHER" id="PTHR46599">
    <property type="entry name" value="PIGGYBAC TRANSPOSABLE ELEMENT-DERIVED PROTEIN 4"/>
    <property type="match status" value="1"/>
</dbReference>
<dbReference type="STRING" id="4795.A0A225WIS3"/>
<organism evidence="3 4">
    <name type="scientific">Phytophthora megakarya</name>
    <dbReference type="NCBI Taxonomy" id="4795"/>
    <lineage>
        <taxon>Eukaryota</taxon>
        <taxon>Sar</taxon>
        <taxon>Stramenopiles</taxon>
        <taxon>Oomycota</taxon>
        <taxon>Peronosporomycetes</taxon>
        <taxon>Peronosporales</taxon>
        <taxon>Peronosporaceae</taxon>
        <taxon>Phytophthora</taxon>
    </lineage>
</organism>
<protein>
    <recommendedName>
        <fullName evidence="2">PiggyBac transposable element-derived protein domain-containing protein</fullName>
    </recommendedName>
</protein>
<comment type="caution">
    <text evidence="3">The sequence shown here is derived from an EMBL/GenBank/DDBJ whole genome shotgun (WGS) entry which is preliminary data.</text>
</comment>
<evidence type="ECO:0000313" key="4">
    <source>
        <dbReference type="Proteomes" id="UP000198211"/>
    </source>
</evidence>
<gene>
    <name evidence="3" type="ORF">PHMEG_0008429</name>
</gene>
<accession>A0A225WIS3</accession>
<keyword evidence="4" id="KW-1185">Reference proteome</keyword>